<dbReference type="InterPro" id="IPR029033">
    <property type="entry name" value="His_PPase_superfam"/>
</dbReference>
<dbReference type="FunFam" id="3.40.50.620:FF:000063">
    <property type="entry name" value="Isoleucine--tRNA ligase"/>
    <property type="match status" value="1"/>
</dbReference>
<evidence type="ECO:0000256" key="8">
    <source>
        <dbReference type="ARBA" id="ARBA00022741"/>
    </source>
</evidence>
<evidence type="ECO:0000256" key="11">
    <source>
        <dbReference type="ARBA" id="ARBA00022917"/>
    </source>
</evidence>
<dbReference type="InterPro" id="IPR002300">
    <property type="entry name" value="aa-tRNA-synth_Ia"/>
</dbReference>
<dbReference type="SUPFAM" id="SSF53254">
    <property type="entry name" value="Phosphoglycerate mutase-like"/>
    <property type="match status" value="1"/>
</dbReference>
<evidence type="ECO:0000256" key="14">
    <source>
        <dbReference type="ARBA" id="ARBA00048359"/>
    </source>
</evidence>
<keyword evidence="7 15" id="KW-0479">Metal-binding</keyword>
<dbReference type="Proteomes" id="UP000230431">
    <property type="component" value="Unassembled WGS sequence"/>
</dbReference>
<dbReference type="SUPFAM" id="SSF50677">
    <property type="entry name" value="ValRS/IleRS/LeuRS editing domain"/>
    <property type="match status" value="1"/>
</dbReference>
<dbReference type="GO" id="GO:0002161">
    <property type="term" value="F:aminoacyl-tRNA deacylase activity"/>
    <property type="evidence" value="ECO:0007669"/>
    <property type="project" value="InterPro"/>
</dbReference>
<dbReference type="Gene3D" id="3.90.740.10">
    <property type="entry name" value="Valyl/Leucyl/Isoleucyl-tRNA synthetase, editing domain"/>
    <property type="match status" value="1"/>
</dbReference>
<evidence type="ECO:0000313" key="19">
    <source>
        <dbReference type="Proteomes" id="UP000230431"/>
    </source>
</evidence>
<dbReference type="GO" id="GO:0006428">
    <property type="term" value="P:isoleucyl-tRNA aminoacylation"/>
    <property type="evidence" value="ECO:0007669"/>
    <property type="project" value="UniProtKB-UniRule"/>
</dbReference>
<dbReference type="Pfam" id="PF00133">
    <property type="entry name" value="tRNA-synt_1"/>
    <property type="match status" value="2"/>
</dbReference>
<dbReference type="Gene3D" id="1.10.730.10">
    <property type="entry name" value="Isoleucyl-tRNA Synthetase, Domain 1"/>
    <property type="match status" value="1"/>
</dbReference>
<evidence type="ECO:0000256" key="15">
    <source>
        <dbReference type="HAMAP-Rule" id="MF_02003"/>
    </source>
</evidence>
<keyword evidence="6 15" id="KW-0436">Ligase</keyword>
<feature type="short sequence motif" description="'HIGH' region" evidence="15">
    <location>
        <begin position="57"/>
        <end position="67"/>
    </location>
</feature>
<dbReference type="Gene3D" id="3.40.50.1240">
    <property type="entry name" value="Phosphoglycerate mutase-like"/>
    <property type="match status" value="1"/>
</dbReference>
<evidence type="ECO:0000256" key="5">
    <source>
        <dbReference type="ARBA" id="ARBA00022490"/>
    </source>
</evidence>
<dbReference type="GO" id="GO:0000049">
    <property type="term" value="F:tRNA binding"/>
    <property type="evidence" value="ECO:0007669"/>
    <property type="project" value="InterPro"/>
</dbReference>
<dbReference type="PROSITE" id="PS00178">
    <property type="entry name" value="AA_TRNA_LIGASE_I"/>
    <property type="match status" value="1"/>
</dbReference>
<evidence type="ECO:0000256" key="1">
    <source>
        <dbReference type="ARBA" id="ARBA00001947"/>
    </source>
</evidence>
<keyword evidence="9 15" id="KW-0862">Zinc</keyword>
<dbReference type="CDD" id="cd07961">
    <property type="entry name" value="Anticodon_Ia_Ile_ABEc"/>
    <property type="match status" value="1"/>
</dbReference>
<dbReference type="Pfam" id="PF19302">
    <property type="entry name" value="DUF5915"/>
    <property type="match status" value="1"/>
</dbReference>
<feature type="binding site" evidence="15">
    <location>
        <position position="823"/>
    </location>
    <ligand>
        <name>ATP</name>
        <dbReference type="ChEBI" id="CHEBI:30616"/>
    </ligand>
</feature>
<dbReference type="GO" id="GO:0004822">
    <property type="term" value="F:isoleucine-tRNA ligase activity"/>
    <property type="evidence" value="ECO:0007669"/>
    <property type="project" value="UniProtKB-UniRule"/>
</dbReference>
<dbReference type="SUPFAM" id="SSF52374">
    <property type="entry name" value="Nucleotidylyl transferase"/>
    <property type="match status" value="1"/>
</dbReference>
<evidence type="ECO:0000313" key="18">
    <source>
        <dbReference type="EMBL" id="PIR46274.1"/>
    </source>
</evidence>
<comment type="similarity">
    <text evidence="3 15">Belongs to the class-I aminoacyl-tRNA synthetase family. IleS type 2 subfamily.</text>
</comment>
<comment type="catalytic activity">
    <reaction evidence="14 15">
        <text>tRNA(Ile) + L-isoleucine + ATP = L-isoleucyl-tRNA(Ile) + AMP + diphosphate</text>
        <dbReference type="Rhea" id="RHEA:11060"/>
        <dbReference type="Rhea" id="RHEA-COMP:9666"/>
        <dbReference type="Rhea" id="RHEA-COMP:9695"/>
        <dbReference type="ChEBI" id="CHEBI:30616"/>
        <dbReference type="ChEBI" id="CHEBI:33019"/>
        <dbReference type="ChEBI" id="CHEBI:58045"/>
        <dbReference type="ChEBI" id="CHEBI:78442"/>
        <dbReference type="ChEBI" id="CHEBI:78528"/>
        <dbReference type="ChEBI" id="CHEBI:456215"/>
        <dbReference type="EC" id="6.1.1.5"/>
    </reaction>
</comment>
<evidence type="ECO:0000256" key="3">
    <source>
        <dbReference type="ARBA" id="ARBA00007078"/>
    </source>
</evidence>
<dbReference type="PANTHER" id="PTHR42780">
    <property type="entry name" value="SOLEUCYL-TRNA SYNTHETASE"/>
    <property type="match status" value="1"/>
</dbReference>
<dbReference type="PRINTS" id="PR00984">
    <property type="entry name" value="TRNASYNTHILE"/>
</dbReference>
<proteinExistence type="inferred from homology"/>
<dbReference type="PANTHER" id="PTHR42780:SF1">
    <property type="entry name" value="ISOLEUCINE--TRNA LIGASE, CYTOPLASMIC"/>
    <property type="match status" value="1"/>
</dbReference>
<evidence type="ECO:0000259" key="17">
    <source>
        <dbReference type="Pfam" id="PF08264"/>
    </source>
</evidence>
<dbReference type="HAMAP" id="MF_02003">
    <property type="entry name" value="Ile_tRNA_synth_type2"/>
    <property type="match status" value="1"/>
</dbReference>
<dbReference type="GO" id="GO:0005737">
    <property type="term" value="C:cytoplasm"/>
    <property type="evidence" value="ECO:0007669"/>
    <property type="project" value="UniProtKB-SubCell"/>
</dbReference>
<evidence type="ECO:0000259" key="16">
    <source>
        <dbReference type="Pfam" id="PF00133"/>
    </source>
</evidence>
<dbReference type="GO" id="GO:0008270">
    <property type="term" value="F:zinc ion binding"/>
    <property type="evidence" value="ECO:0007669"/>
    <property type="project" value="UniProtKB-UniRule"/>
</dbReference>
<dbReference type="Pfam" id="PF08264">
    <property type="entry name" value="Anticodon_1"/>
    <property type="match status" value="1"/>
</dbReference>
<feature type="short sequence motif" description="'KMSKS' region" evidence="15">
    <location>
        <begin position="820"/>
        <end position="824"/>
    </location>
</feature>
<evidence type="ECO:0000256" key="2">
    <source>
        <dbReference type="ARBA" id="ARBA00004496"/>
    </source>
</evidence>
<dbReference type="InterPro" id="IPR013155">
    <property type="entry name" value="M/V/L/I-tRNA-synth_anticd-bd"/>
</dbReference>
<keyword evidence="10 15" id="KW-0067">ATP-binding</keyword>
<organism evidence="18 19">
    <name type="scientific">Candidatus Vogelbacteria bacterium CG10_big_fil_rev_8_21_14_0_10_49_38</name>
    <dbReference type="NCBI Taxonomy" id="1975043"/>
    <lineage>
        <taxon>Bacteria</taxon>
        <taxon>Candidatus Vogeliibacteriota</taxon>
    </lineage>
</organism>
<evidence type="ECO:0000256" key="9">
    <source>
        <dbReference type="ARBA" id="ARBA00022833"/>
    </source>
</evidence>
<comment type="domain">
    <text evidence="15">IleRS has two distinct active sites: one for aminoacylation and one for editing. The misactivated valine is translocated from the active site to the editing site, which sterically excludes the correctly activated isoleucine. The single editing site contains two valyl binding pockets, one specific for each substrate (Val-AMP or Val-tRNA(Ile)).</text>
</comment>
<sequence>MNKQVNPSVEPEGKENKSDIAKREEAILEFWQTNHIFQKTLEQVAPQGDFAFYDGPPFATGTPHYGHLLAGTIKDVIPRYRTMRGFRVRRRWGWDCHGLPLENIIEKELNLETKKDIETYGLENFNEHARVAVLRYVDEWKKIVPRLGRFVDLEDAYRTMDPAYSETIWWIFKKLYDRDLIYEGFKSMHLCPRCETTLSNFEVNQGYQDITDLSVTVKFELVDEPGTFLLAWTTTPWTLPGNVALAVNPDLDYVKVRIAEENFILAKARLTILDGRDFELVETFSGAKLAGQKYHPVFDYYLEAELKDFRGRILDRTVTPVWQVLPADFVTLAEGTGVVHVAPAFGEDDYRLALEAGLPFVQHVSIDGRFKPEIIDFAGQAVKPKGNHQQADIEIVKHLVAKQRLFDKKKIVHSYPHCWRCQTPLLNYAASSWFVKVTALRDRLIVLNQAVGWVPEHVRDGRFGKWLEGARDWAISRSRFWGAPLPVWRCEACRQIKVFGSYDDLAKSLNDSGNQYWVMRHGEAEANLEDRISADPLEPNHLTKQGREKVKAAAKQLKAEGLDLIISSDFVRTRETAAIVADELGLSSEQIIFDPDLREIDPGEFNGKTWDDFNQAFGPRARRLVEHLPSGGENYNDVRRRVVSAVYRYDRDYRGKKILIISHGLPLFMLQATVKRWLDQDLIKAPRSGGEFSPAEIRPLPFVYLPHNRHYELDVHRPYIDEAEFPCACGGRFRRVSEVFDCWFESGAMPYAQNHYPFATDQTFDPKQEKGFPADFIAEGLDQTRGWFYSLLVLGTALFDRSPYRNVVTNGLVLAEDGQKMSKSLKNYPDPMILVERYGADALRLYLMSSPAVRGENLNFSETGVVEWQRRLVGRLMNTLAFYRTYEDPRTVLERLLKGLTLESPKHLLDRWILARLTQAEAGVSRALNDYEIDRAVRELDDFVDDWSTWYVRRSRDRFKEEGADKQAALTVSRFVLSTVAKLLAPLAPFSAEMIYRQTRGDSDPESVHLSSWPVFPVTADLSLLATMREVRQLVSFGLEARQTLGVKVRQPLAEVKIKNEKIFAAVEYHQLILEELNVKKLNLEASLAEEVWLDPVITADLRDEGLSRELIRLIQEERKRQNLNQVEPVDLSVASDSSNLEILRRFETEIKLGTNSRSLNLLPELAAGVELKANNLTFRVKIAKS</sequence>
<evidence type="ECO:0000256" key="10">
    <source>
        <dbReference type="ARBA" id="ARBA00022840"/>
    </source>
</evidence>
<dbReference type="AlphaFoldDB" id="A0A2H0RJU0"/>
<dbReference type="EC" id="6.1.1.5" evidence="15"/>
<dbReference type="InterPro" id="IPR014729">
    <property type="entry name" value="Rossmann-like_a/b/a_fold"/>
</dbReference>
<comment type="subunit">
    <text evidence="4 15">Monomer.</text>
</comment>
<dbReference type="InterPro" id="IPR013078">
    <property type="entry name" value="His_Pase_superF_clade-1"/>
</dbReference>
<dbReference type="InterPro" id="IPR001412">
    <property type="entry name" value="aa-tRNA-synth_I_CS"/>
</dbReference>
<dbReference type="InterPro" id="IPR033709">
    <property type="entry name" value="Anticodon_Ile_ABEc"/>
</dbReference>
<dbReference type="SMART" id="SM00855">
    <property type="entry name" value="PGAM"/>
    <property type="match status" value="1"/>
</dbReference>
<comment type="subcellular location">
    <subcellularLocation>
        <location evidence="2 15">Cytoplasm</location>
    </subcellularLocation>
</comment>
<dbReference type="EMBL" id="PCYK01000004">
    <property type="protein sequence ID" value="PIR46274.1"/>
    <property type="molecule type" value="Genomic_DNA"/>
</dbReference>
<dbReference type="GO" id="GO:0005524">
    <property type="term" value="F:ATP binding"/>
    <property type="evidence" value="ECO:0007669"/>
    <property type="project" value="UniProtKB-UniRule"/>
</dbReference>
<comment type="caution">
    <text evidence="18">The sequence shown here is derived from an EMBL/GenBank/DDBJ whole genome shotgun (WGS) entry which is preliminary data.</text>
</comment>
<accession>A0A2H0RJU0</accession>
<dbReference type="InterPro" id="IPR002301">
    <property type="entry name" value="Ile-tRNA-ligase"/>
</dbReference>
<comment type="cofactor">
    <cofactor evidence="1 15">
        <name>Zn(2+)</name>
        <dbReference type="ChEBI" id="CHEBI:29105"/>
    </cofactor>
</comment>
<dbReference type="SUPFAM" id="SSF47323">
    <property type="entry name" value="Anticodon-binding domain of a subclass of class I aminoacyl-tRNA synthetases"/>
    <property type="match status" value="1"/>
</dbReference>
<keyword evidence="8 15" id="KW-0547">Nucleotide-binding</keyword>
<feature type="domain" description="Aminoacyl-tRNA synthetase class Ia" evidence="16">
    <location>
        <begin position="27"/>
        <end position="519"/>
    </location>
</feature>
<dbReference type="Gene3D" id="3.40.50.620">
    <property type="entry name" value="HUPs"/>
    <property type="match status" value="2"/>
</dbReference>
<gene>
    <name evidence="15" type="primary">ileS</name>
    <name evidence="18" type="ORF">COV08_00715</name>
</gene>
<keyword evidence="12 15" id="KW-0030">Aminoacyl-tRNA synthetase</keyword>
<name>A0A2H0RJU0_9BACT</name>
<dbReference type="InterPro" id="IPR009080">
    <property type="entry name" value="tRNAsynth_Ia_anticodon-bd"/>
</dbReference>
<evidence type="ECO:0000256" key="13">
    <source>
        <dbReference type="ARBA" id="ARBA00025217"/>
    </source>
</evidence>
<keyword evidence="5 15" id="KW-0963">Cytoplasm</keyword>
<feature type="domain" description="Methionyl/Valyl/Leucyl/Isoleucyl-tRNA synthetase anticodon-binding" evidence="17">
    <location>
        <begin position="910"/>
        <end position="1056"/>
    </location>
</feature>
<keyword evidence="11 15" id="KW-0648">Protein biosynthesis</keyword>
<dbReference type="InterPro" id="IPR023586">
    <property type="entry name" value="Ile-tRNA-ligase_type2"/>
</dbReference>
<evidence type="ECO:0000256" key="4">
    <source>
        <dbReference type="ARBA" id="ARBA00011245"/>
    </source>
</evidence>
<dbReference type="CDD" id="cd07067">
    <property type="entry name" value="HP_PGM_like"/>
    <property type="match status" value="1"/>
</dbReference>
<dbReference type="InterPro" id="IPR009008">
    <property type="entry name" value="Val/Leu/Ile-tRNA-synth_edit"/>
</dbReference>
<comment type="function">
    <text evidence="13 15">Catalyzes the attachment of isoleucine to tRNA(Ile). As IleRS can inadvertently accommodate and process structurally similar amino acids such as valine, to avoid such errors it has two additional distinct tRNA(Ile)-dependent editing activities. One activity is designated as 'pretransfer' editing and involves the hydrolysis of activated Val-AMP. The other activity is designated 'posttransfer' editing and involves deacylation of mischarged Val-tRNA(Ile).</text>
</comment>
<evidence type="ECO:0000256" key="6">
    <source>
        <dbReference type="ARBA" id="ARBA00022598"/>
    </source>
</evidence>
<reference evidence="18 19" key="1">
    <citation type="submission" date="2017-09" db="EMBL/GenBank/DDBJ databases">
        <title>Depth-based differentiation of microbial function through sediment-hosted aquifers and enrichment of novel symbionts in the deep terrestrial subsurface.</title>
        <authorList>
            <person name="Probst A.J."/>
            <person name="Ladd B."/>
            <person name="Jarett J.K."/>
            <person name="Geller-Mcgrath D.E."/>
            <person name="Sieber C.M."/>
            <person name="Emerson J.B."/>
            <person name="Anantharaman K."/>
            <person name="Thomas B.C."/>
            <person name="Malmstrom R."/>
            <person name="Stieglmeier M."/>
            <person name="Klingl A."/>
            <person name="Woyke T."/>
            <person name="Ryan C.M."/>
            <person name="Banfield J.F."/>
        </authorList>
    </citation>
    <scope>NUCLEOTIDE SEQUENCE [LARGE SCALE GENOMIC DNA]</scope>
    <source>
        <strain evidence="18">CG10_big_fil_rev_8_21_14_0_10_49_38</strain>
    </source>
</reference>
<evidence type="ECO:0000256" key="7">
    <source>
        <dbReference type="ARBA" id="ARBA00022723"/>
    </source>
</evidence>
<evidence type="ECO:0000256" key="12">
    <source>
        <dbReference type="ARBA" id="ARBA00023146"/>
    </source>
</evidence>
<feature type="domain" description="Aminoacyl-tRNA synthetase class Ia" evidence="16">
    <location>
        <begin position="731"/>
        <end position="858"/>
    </location>
</feature>
<protein>
    <recommendedName>
        <fullName evidence="15">Isoleucine--tRNA ligase</fullName>
        <ecNumber evidence="15">6.1.1.5</ecNumber>
    </recommendedName>
    <alternativeName>
        <fullName evidence="15">Isoleucyl-tRNA synthetase</fullName>
        <shortName evidence="15">IleRS</shortName>
    </alternativeName>
</protein>